<dbReference type="RefSeq" id="WP_248824035.1">
    <property type="nucleotide sequence ID" value="NZ_JALKFT010000005.1"/>
</dbReference>
<sequence length="250" mass="26502">MPVTELDVQTPDGVLDAYLHTPDGAAASASPLPVVVFYPDAGGVRDTMHQMAQRLADEGYAVAVVNYYYRQGKVSFDLNSTFADPDARTRIMAALAGADGALVARDTALLLDALAARGDVRADRVGAVGYCRGGNLAFTLAGAVPQRVAVAASIHGGSIATDAPNSPHLNADQIQGALYFAVATDDPHCTLEQQELLTTALDKAGVRYELDRYDAAHGFAVPDHTAPYDPAAAELHWQRITALFARELPR</sequence>
<reference evidence="2 3" key="1">
    <citation type="submission" date="2022-04" db="EMBL/GenBank/DDBJ databases">
        <title>Genome diversity in the genus Frankia.</title>
        <authorList>
            <person name="Carlos-Shanley C."/>
            <person name="Hahn D."/>
        </authorList>
    </citation>
    <scope>NUCLEOTIDE SEQUENCE [LARGE SCALE GENOMIC DNA]</scope>
    <source>
        <strain evidence="2 3">Ag45/Mut15</strain>
    </source>
</reference>
<dbReference type="InterPro" id="IPR051049">
    <property type="entry name" value="Dienelactone_hydrolase-like"/>
</dbReference>
<dbReference type="Pfam" id="PF01738">
    <property type="entry name" value="DLH"/>
    <property type="match status" value="1"/>
</dbReference>
<dbReference type="EMBL" id="JALKFT010000005">
    <property type="protein sequence ID" value="MCK9875612.1"/>
    <property type="molecule type" value="Genomic_DNA"/>
</dbReference>
<keyword evidence="3" id="KW-1185">Reference proteome</keyword>
<evidence type="ECO:0000259" key="1">
    <source>
        <dbReference type="Pfam" id="PF01738"/>
    </source>
</evidence>
<gene>
    <name evidence="2" type="ORF">MXD59_07485</name>
</gene>
<dbReference type="Gene3D" id="3.40.50.1820">
    <property type="entry name" value="alpha/beta hydrolase"/>
    <property type="match status" value="1"/>
</dbReference>
<dbReference type="Proteomes" id="UP001201873">
    <property type="component" value="Unassembled WGS sequence"/>
</dbReference>
<proteinExistence type="predicted"/>
<name>A0ABT0JVN0_9ACTN</name>
<evidence type="ECO:0000313" key="2">
    <source>
        <dbReference type="EMBL" id="MCK9875612.1"/>
    </source>
</evidence>
<comment type="caution">
    <text evidence="2">The sequence shown here is derived from an EMBL/GenBank/DDBJ whole genome shotgun (WGS) entry which is preliminary data.</text>
</comment>
<dbReference type="PANTHER" id="PTHR46623:SF10">
    <property type="entry name" value="CARBOXYMETHYLENEBUTENOLIDASE HOMOLOG"/>
    <property type="match status" value="1"/>
</dbReference>
<evidence type="ECO:0000313" key="3">
    <source>
        <dbReference type="Proteomes" id="UP001201873"/>
    </source>
</evidence>
<accession>A0ABT0JVN0</accession>
<dbReference type="PANTHER" id="PTHR46623">
    <property type="entry name" value="CARBOXYMETHYLENEBUTENOLIDASE-RELATED"/>
    <property type="match status" value="1"/>
</dbReference>
<dbReference type="InterPro" id="IPR002925">
    <property type="entry name" value="Dienelactn_hydro"/>
</dbReference>
<dbReference type="InterPro" id="IPR029058">
    <property type="entry name" value="AB_hydrolase_fold"/>
</dbReference>
<feature type="domain" description="Dienelactone hydrolase" evidence="1">
    <location>
        <begin position="15"/>
        <end position="246"/>
    </location>
</feature>
<organism evidence="2 3">
    <name type="scientific">Frankia umida</name>
    <dbReference type="NCBI Taxonomy" id="573489"/>
    <lineage>
        <taxon>Bacteria</taxon>
        <taxon>Bacillati</taxon>
        <taxon>Actinomycetota</taxon>
        <taxon>Actinomycetes</taxon>
        <taxon>Frankiales</taxon>
        <taxon>Frankiaceae</taxon>
        <taxon>Frankia</taxon>
    </lineage>
</organism>
<dbReference type="SUPFAM" id="SSF53474">
    <property type="entry name" value="alpha/beta-Hydrolases"/>
    <property type="match status" value="1"/>
</dbReference>
<keyword evidence="2" id="KW-0378">Hydrolase</keyword>
<protein>
    <submittedName>
        <fullName evidence="2">Dienelactone hydrolase family protein</fullName>
    </submittedName>
</protein>
<dbReference type="GO" id="GO:0016787">
    <property type="term" value="F:hydrolase activity"/>
    <property type="evidence" value="ECO:0007669"/>
    <property type="project" value="UniProtKB-KW"/>
</dbReference>